<name>A0ACB8FIB3_9SAUR</name>
<evidence type="ECO:0000313" key="1">
    <source>
        <dbReference type="EMBL" id="KAH8004957.1"/>
    </source>
</evidence>
<evidence type="ECO:0000313" key="2">
    <source>
        <dbReference type="Proteomes" id="UP000827872"/>
    </source>
</evidence>
<proteinExistence type="predicted"/>
<comment type="caution">
    <text evidence="1">The sequence shown here is derived from an EMBL/GenBank/DDBJ whole genome shotgun (WGS) entry which is preliminary data.</text>
</comment>
<organism evidence="1 2">
    <name type="scientific">Sphaerodactylus townsendi</name>
    <dbReference type="NCBI Taxonomy" id="933632"/>
    <lineage>
        <taxon>Eukaryota</taxon>
        <taxon>Metazoa</taxon>
        <taxon>Chordata</taxon>
        <taxon>Craniata</taxon>
        <taxon>Vertebrata</taxon>
        <taxon>Euteleostomi</taxon>
        <taxon>Lepidosauria</taxon>
        <taxon>Squamata</taxon>
        <taxon>Bifurcata</taxon>
        <taxon>Gekkota</taxon>
        <taxon>Sphaerodactylidae</taxon>
        <taxon>Sphaerodactylus</taxon>
    </lineage>
</organism>
<protein>
    <submittedName>
        <fullName evidence="1">EF-hand domain-containing member C2</fullName>
    </submittedName>
</protein>
<accession>A0ACB8FIB3</accession>
<dbReference type="Proteomes" id="UP000827872">
    <property type="component" value="Linkage Group LG04"/>
</dbReference>
<dbReference type="EMBL" id="CM037617">
    <property type="protein sequence ID" value="KAH8004957.1"/>
    <property type="molecule type" value="Genomic_DNA"/>
</dbReference>
<reference evidence="1" key="1">
    <citation type="submission" date="2021-08" db="EMBL/GenBank/DDBJ databases">
        <title>The first chromosome-level gecko genome reveals the dynamic sex chromosomes of Neotropical dwarf geckos (Sphaerodactylidae: Sphaerodactylus).</title>
        <authorList>
            <person name="Pinto B.J."/>
            <person name="Keating S.E."/>
            <person name="Gamble T."/>
        </authorList>
    </citation>
    <scope>NUCLEOTIDE SEQUENCE</scope>
    <source>
        <strain evidence="1">TG3544</strain>
    </source>
</reference>
<sequence>MNDLIVCLSEILIASSPLQLGKEKFHKSQHWSYCNKVSMLVGEDKPGIGGEPLLGQKLKPKYSVFPRGVGSDAPSWVAFDKQVLSFDAYFDEEVPDKNQELYRIRHCKIYFYLEDDTIQVVEPQLMNSGIPQGMDNMRRLILNNLLLTES</sequence>
<keyword evidence="2" id="KW-1185">Reference proteome</keyword>
<gene>
    <name evidence="1" type="primary">EFHC2_1</name>
    <name evidence="1" type="ORF">K3G42_021481</name>
</gene>